<organism evidence="4 5">
    <name type="scientific">Arthrobacter russicus</name>
    <dbReference type="NCBI Taxonomy" id="172040"/>
    <lineage>
        <taxon>Bacteria</taxon>
        <taxon>Bacillati</taxon>
        <taxon>Actinomycetota</taxon>
        <taxon>Actinomycetes</taxon>
        <taxon>Micrococcales</taxon>
        <taxon>Micrococcaceae</taxon>
        <taxon>Arthrobacter</taxon>
    </lineage>
</organism>
<dbReference type="GO" id="GO:0047631">
    <property type="term" value="F:ADP-ribose diphosphatase activity"/>
    <property type="evidence" value="ECO:0007669"/>
    <property type="project" value="UniProtKB-EC"/>
</dbReference>
<dbReference type="Pfam" id="PF00293">
    <property type="entry name" value="NUDIX"/>
    <property type="match status" value="1"/>
</dbReference>
<evidence type="ECO:0000313" key="5">
    <source>
        <dbReference type="Proteomes" id="UP001185069"/>
    </source>
</evidence>
<dbReference type="Gene3D" id="3.90.79.10">
    <property type="entry name" value="Nucleoside Triphosphate Pyrophosphohydrolase"/>
    <property type="match status" value="1"/>
</dbReference>
<comment type="caution">
    <text evidence="4">The sequence shown here is derived from an EMBL/GenBank/DDBJ whole genome shotgun (WGS) entry which is preliminary data.</text>
</comment>
<feature type="region of interest" description="Disordered" evidence="2">
    <location>
        <begin position="1"/>
        <end position="24"/>
    </location>
</feature>
<dbReference type="CDD" id="cd24158">
    <property type="entry name" value="NUDIX_ADPRase_Rv1700"/>
    <property type="match status" value="1"/>
</dbReference>
<dbReference type="Proteomes" id="UP001185069">
    <property type="component" value="Unassembled WGS sequence"/>
</dbReference>
<evidence type="ECO:0000259" key="3">
    <source>
        <dbReference type="PROSITE" id="PS51462"/>
    </source>
</evidence>
<protein>
    <submittedName>
        <fullName evidence="4">ADP-ribose pyrophosphatase</fullName>
        <ecNumber evidence="4">3.6.1.13</ecNumber>
    </submittedName>
</protein>
<dbReference type="PROSITE" id="PS51462">
    <property type="entry name" value="NUDIX"/>
    <property type="match status" value="1"/>
</dbReference>
<feature type="region of interest" description="Disordered" evidence="2">
    <location>
        <begin position="212"/>
        <end position="239"/>
    </location>
</feature>
<dbReference type="PANTHER" id="PTHR11839">
    <property type="entry name" value="UDP/ADP-SUGAR PYROPHOSPHATASE"/>
    <property type="match status" value="1"/>
</dbReference>
<reference evidence="4 5" key="1">
    <citation type="submission" date="2023-07" db="EMBL/GenBank/DDBJ databases">
        <title>Sequencing the genomes of 1000 actinobacteria strains.</title>
        <authorList>
            <person name="Klenk H.-P."/>
        </authorList>
    </citation>
    <scope>NUCLEOTIDE SEQUENCE [LARGE SCALE GENOMIC DNA]</scope>
    <source>
        <strain evidence="4 5">DSM 14555</strain>
    </source>
</reference>
<keyword evidence="1 4" id="KW-0378">Hydrolase</keyword>
<evidence type="ECO:0000256" key="2">
    <source>
        <dbReference type="SAM" id="MobiDB-lite"/>
    </source>
</evidence>
<dbReference type="SUPFAM" id="SSF55811">
    <property type="entry name" value="Nudix"/>
    <property type="match status" value="1"/>
</dbReference>
<keyword evidence="5" id="KW-1185">Reference proteome</keyword>
<evidence type="ECO:0000313" key="4">
    <source>
        <dbReference type="EMBL" id="MDR6270867.1"/>
    </source>
</evidence>
<dbReference type="InterPro" id="IPR015797">
    <property type="entry name" value="NUDIX_hydrolase-like_dom_sf"/>
</dbReference>
<dbReference type="EC" id="3.6.1.13" evidence="4"/>
<proteinExistence type="predicted"/>
<evidence type="ECO:0000256" key="1">
    <source>
        <dbReference type="ARBA" id="ARBA00022801"/>
    </source>
</evidence>
<name>A0ABU1JEJ2_9MICC</name>
<sequence length="239" mass="26084">MSPVPAESTHQAEPTEPAGLADSPDFRRVLERQTKFHGMVWDVVGERFELSPGEPPITREYLDHPGAVAVVVLDEAGRVLLIKQYRHPVRASLWEIPAGLLDIAGEDFQAAAARELVEEADVRAADWRVLLDVYNSAGSSSEAVRIYLARGISEVPPAERHVRTEEESEIQFRWVPLAEAVRAALSGGLHSFSAVSGILALAAAQGEGLDRLRPAAAPWPEHPSQHPIQPEPRAQQPGE</sequence>
<dbReference type="PANTHER" id="PTHR11839:SF31">
    <property type="entry name" value="ADP-RIBOSE PYROPHOSPHATASE"/>
    <property type="match status" value="1"/>
</dbReference>
<dbReference type="RefSeq" id="WP_309800214.1">
    <property type="nucleotide sequence ID" value="NZ_BAAAHY010000006.1"/>
</dbReference>
<dbReference type="EMBL" id="JAVDQF010000001">
    <property type="protein sequence ID" value="MDR6270867.1"/>
    <property type="molecule type" value="Genomic_DNA"/>
</dbReference>
<feature type="domain" description="Nudix hydrolase" evidence="3">
    <location>
        <begin position="62"/>
        <end position="202"/>
    </location>
</feature>
<accession>A0ABU1JEJ2</accession>
<gene>
    <name evidence="4" type="ORF">JOE69_003105</name>
</gene>
<dbReference type="InterPro" id="IPR000086">
    <property type="entry name" value="NUDIX_hydrolase_dom"/>
</dbReference>